<accession>A0A2V3UEH3</accession>
<comment type="similarity">
    <text evidence="2">Belongs to the bacterial solute-binding protein 1 family.</text>
</comment>
<feature type="signal peptide" evidence="6">
    <location>
        <begin position="1"/>
        <end position="28"/>
    </location>
</feature>
<dbReference type="EMBL" id="QJJK01000002">
    <property type="protein sequence ID" value="PXW63450.1"/>
    <property type="molecule type" value="Genomic_DNA"/>
</dbReference>
<name>A0A2V3UEH3_9HYPH</name>
<dbReference type="Proteomes" id="UP000248021">
    <property type="component" value="Unassembled WGS sequence"/>
</dbReference>
<dbReference type="AlphaFoldDB" id="A0A2V3UEH3"/>
<dbReference type="Pfam" id="PF01547">
    <property type="entry name" value="SBP_bac_1"/>
    <property type="match status" value="1"/>
</dbReference>
<dbReference type="Gene3D" id="3.40.190.10">
    <property type="entry name" value="Periplasmic binding protein-like II"/>
    <property type="match status" value="1"/>
</dbReference>
<dbReference type="GO" id="GO:0042597">
    <property type="term" value="C:periplasmic space"/>
    <property type="evidence" value="ECO:0007669"/>
    <property type="project" value="UniProtKB-SubCell"/>
</dbReference>
<proteinExistence type="inferred from homology"/>
<dbReference type="SUPFAM" id="SSF53850">
    <property type="entry name" value="Periplasmic binding protein-like II"/>
    <property type="match status" value="1"/>
</dbReference>
<keyword evidence="3" id="KW-0813">Transport</keyword>
<evidence type="ECO:0000256" key="5">
    <source>
        <dbReference type="ARBA" id="ARBA00022764"/>
    </source>
</evidence>
<keyword evidence="5" id="KW-0574">Periplasm</keyword>
<dbReference type="InterPro" id="IPR006059">
    <property type="entry name" value="SBP"/>
</dbReference>
<dbReference type="PANTHER" id="PTHR43649">
    <property type="entry name" value="ARABINOSE-BINDING PROTEIN-RELATED"/>
    <property type="match status" value="1"/>
</dbReference>
<gene>
    <name evidence="7" type="ORF">C7450_102366</name>
</gene>
<keyword evidence="4 6" id="KW-0732">Signal</keyword>
<evidence type="ECO:0000256" key="2">
    <source>
        <dbReference type="ARBA" id="ARBA00008520"/>
    </source>
</evidence>
<organism evidence="7 8">
    <name type="scientific">Chelatococcus asaccharovorans</name>
    <dbReference type="NCBI Taxonomy" id="28210"/>
    <lineage>
        <taxon>Bacteria</taxon>
        <taxon>Pseudomonadati</taxon>
        <taxon>Pseudomonadota</taxon>
        <taxon>Alphaproteobacteria</taxon>
        <taxon>Hyphomicrobiales</taxon>
        <taxon>Chelatococcaceae</taxon>
        <taxon>Chelatococcus</taxon>
    </lineage>
</organism>
<comment type="subcellular location">
    <subcellularLocation>
        <location evidence="1">Periplasm</location>
    </subcellularLocation>
</comment>
<evidence type="ECO:0000256" key="4">
    <source>
        <dbReference type="ARBA" id="ARBA00022729"/>
    </source>
</evidence>
<evidence type="ECO:0000313" key="7">
    <source>
        <dbReference type="EMBL" id="PXW63450.1"/>
    </source>
</evidence>
<comment type="caution">
    <text evidence="7">The sequence shown here is derived from an EMBL/GenBank/DDBJ whole genome shotgun (WGS) entry which is preliminary data.</text>
</comment>
<dbReference type="OrthoDB" id="7319459at2"/>
<protein>
    <submittedName>
        <fullName evidence="7">ABC-type glycerol-3-phosphate transport system substrate-binding protein</fullName>
    </submittedName>
</protein>
<sequence length="416" mass="44941">MTTTFARRFGLALGASILAGSLISGAVAKDLTVTTWTATSPGLKDWWKVIEEKFEKANPGVDVKIENIAFGDYIRTLTTRFVAGSAPSIVHVPLPTINLPAWAEAGFLMGVDDRIAGTDIASKWPANQAAMSWKGADYGVLLVHYGYVFFVNEKMFRDAGIAIPTNRNELLAAAKALTKDGKYGFAITDDNTVNFMRDALEFVSGLGGQWAKDGAWNFTDPKVVEAIDLWRDIGQNYAPRGTDINAKRQAFYDGNVAMMIENPSVWPNVAAAAKPGVVGDLHLATMPFKVVPGDVSHGLSIPQEADAETAKLAWAFTEMAASPDLMRSYVELVKSPVARPGVDEALLKDRDTVVIAKSAENAQVLVPNEYYGVRKNYAAFSTELTNALRSVLQGQAPTKEALAALQERLVAKGITP</sequence>
<evidence type="ECO:0000256" key="6">
    <source>
        <dbReference type="SAM" id="SignalP"/>
    </source>
</evidence>
<evidence type="ECO:0000256" key="3">
    <source>
        <dbReference type="ARBA" id="ARBA00022448"/>
    </source>
</evidence>
<feature type="chain" id="PRO_5016003985" evidence="6">
    <location>
        <begin position="29"/>
        <end position="416"/>
    </location>
</feature>
<evidence type="ECO:0000256" key="1">
    <source>
        <dbReference type="ARBA" id="ARBA00004418"/>
    </source>
</evidence>
<dbReference type="RefSeq" id="WP_110373592.1">
    <property type="nucleotide sequence ID" value="NZ_JAHBRY010000002.1"/>
</dbReference>
<keyword evidence="8" id="KW-1185">Reference proteome</keyword>
<reference evidence="7 8" key="1">
    <citation type="submission" date="2018-05" db="EMBL/GenBank/DDBJ databases">
        <title>Genomic Encyclopedia of Type Strains, Phase IV (KMG-IV): sequencing the most valuable type-strain genomes for metagenomic binning, comparative biology and taxonomic classification.</title>
        <authorList>
            <person name="Goeker M."/>
        </authorList>
    </citation>
    <scope>NUCLEOTIDE SEQUENCE [LARGE SCALE GENOMIC DNA]</scope>
    <source>
        <strain evidence="7 8">DSM 6462</strain>
    </source>
</reference>
<evidence type="ECO:0000313" key="8">
    <source>
        <dbReference type="Proteomes" id="UP000248021"/>
    </source>
</evidence>
<dbReference type="PANTHER" id="PTHR43649:SF34">
    <property type="entry name" value="ABC TRANSPORTER PERIPLASMIC-BINDING PROTEIN YCJN-RELATED"/>
    <property type="match status" value="1"/>
</dbReference>
<dbReference type="InterPro" id="IPR050490">
    <property type="entry name" value="Bact_solute-bd_prot1"/>
</dbReference>